<feature type="region of interest" description="Disordered" evidence="2">
    <location>
        <begin position="48"/>
        <end position="87"/>
    </location>
</feature>
<name>A0ABP1FRH3_9CHLO</name>
<protein>
    <submittedName>
        <fullName evidence="3">G4901 protein</fullName>
    </submittedName>
</protein>
<feature type="region of interest" description="Disordered" evidence="2">
    <location>
        <begin position="603"/>
        <end position="626"/>
    </location>
</feature>
<sequence length="670" mass="71553">MRPSYISNNQQSIPSHCNTGWTIQAHLGYRRQSCEDSVAAAEPMCKEEDLGEDDHDSDDQLADRRQGGSRPRKPHLQGRFSGRLETKDDEKRLAEECKVLGPLLGGLGKRGEKSRLTLAKIVRGIATGEVRKYCEERERKIAALQAKVAALESHQSARNSSVLHPETSDPNADTDLVMPQAGIPLVAAAPLQMHVSASAAMDAPSGSPLLGQPVPKPLSQRSTSAAATLTPRSSSIAGSDLDCTVFPPLVMVSGPSTDSLDLSLHRSASGGPVQEHIHSAASEAQALTQEAAQLKAQAQSYQAHAKDLEARSHQANTQPEQVQAKAQAQSFHAMAHSLKKAAEAQNLQAQAVAHKQAHMEAQSHAQQLAAKAQRHAQARMEAAAQVHHLKRVVHMDEQPPSRVVAQAQEYEAQAQGHAQAQSQLFVHAHNLTAKAHAHATAQVQAQAQAQQAAEEACHFDATAQRLQAEANMMASQHMAASSQQALAHDEHHTAHQVMQPYLLPDRYQPPGSPVLAPPLNGGEGIVPSLPPLGFGERHTGHHSSSPGTALLESALISMPDVGPDAELDDGQLILAAAEVHFEDHAALRSHSVPCSKSLPSAIKRSASHHATSAEQQDVYPSMHRAASCHAGAMTEGRAQPLKVEQEPCPMESSAEKQPGFSHTAPSQPFG</sequence>
<feature type="region of interest" description="Disordered" evidence="2">
    <location>
        <begin position="643"/>
        <end position="670"/>
    </location>
</feature>
<reference evidence="3 4" key="1">
    <citation type="submission" date="2024-06" db="EMBL/GenBank/DDBJ databases">
        <authorList>
            <person name="Kraege A."/>
            <person name="Thomma B."/>
        </authorList>
    </citation>
    <scope>NUCLEOTIDE SEQUENCE [LARGE SCALE GENOMIC DNA]</scope>
</reference>
<comment type="caution">
    <text evidence="3">The sequence shown here is derived from an EMBL/GenBank/DDBJ whole genome shotgun (WGS) entry which is preliminary data.</text>
</comment>
<dbReference type="EMBL" id="CAXHTA020000007">
    <property type="protein sequence ID" value="CAL5222526.1"/>
    <property type="molecule type" value="Genomic_DNA"/>
</dbReference>
<keyword evidence="1" id="KW-0175">Coiled coil</keyword>
<keyword evidence="4" id="KW-1185">Reference proteome</keyword>
<dbReference type="Proteomes" id="UP001497392">
    <property type="component" value="Unassembled WGS sequence"/>
</dbReference>
<feature type="coiled-coil region" evidence="1">
    <location>
        <begin position="277"/>
        <end position="318"/>
    </location>
</feature>
<feature type="region of interest" description="Disordered" evidence="2">
    <location>
        <begin position="350"/>
        <end position="377"/>
    </location>
</feature>
<evidence type="ECO:0000313" key="3">
    <source>
        <dbReference type="EMBL" id="CAL5222526.1"/>
    </source>
</evidence>
<feature type="compositionally biased region" description="Polar residues" evidence="2">
    <location>
        <begin position="219"/>
        <end position="234"/>
    </location>
</feature>
<feature type="compositionally biased region" description="Acidic residues" evidence="2">
    <location>
        <begin position="49"/>
        <end position="60"/>
    </location>
</feature>
<organism evidence="3 4">
    <name type="scientific">Coccomyxa viridis</name>
    <dbReference type="NCBI Taxonomy" id="1274662"/>
    <lineage>
        <taxon>Eukaryota</taxon>
        <taxon>Viridiplantae</taxon>
        <taxon>Chlorophyta</taxon>
        <taxon>core chlorophytes</taxon>
        <taxon>Trebouxiophyceae</taxon>
        <taxon>Trebouxiophyceae incertae sedis</taxon>
        <taxon>Coccomyxaceae</taxon>
        <taxon>Coccomyxa</taxon>
    </lineage>
</organism>
<accession>A0ABP1FRH3</accession>
<evidence type="ECO:0000313" key="4">
    <source>
        <dbReference type="Proteomes" id="UP001497392"/>
    </source>
</evidence>
<evidence type="ECO:0000256" key="1">
    <source>
        <dbReference type="SAM" id="Coils"/>
    </source>
</evidence>
<proteinExistence type="predicted"/>
<feature type="region of interest" description="Disordered" evidence="2">
    <location>
        <begin position="199"/>
        <end position="234"/>
    </location>
</feature>
<gene>
    <name evidence="3" type="primary">g4901</name>
    <name evidence="3" type="ORF">VP750_LOCUS4185</name>
</gene>
<evidence type="ECO:0000256" key="2">
    <source>
        <dbReference type="SAM" id="MobiDB-lite"/>
    </source>
</evidence>